<accession>A0A8B6E948</accession>
<protein>
    <submittedName>
        <fullName evidence="1">Uncharacterized protein</fullName>
    </submittedName>
</protein>
<proteinExistence type="predicted"/>
<sequence>MPEGKLSSTTVMKIISSDTSSATVTNRTPLDIRKSSYSTSANTQTSLSTDLTETVTHGSTGLIPSGPAGLLTFKIFN</sequence>
<comment type="caution">
    <text evidence="1">The sequence shown here is derived from an EMBL/GenBank/DDBJ whole genome shotgun (WGS) entry which is preliminary data.</text>
</comment>
<dbReference type="AlphaFoldDB" id="A0A8B6E948"/>
<name>A0A8B6E948_MYTGA</name>
<reference evidence="1" key="1">
    <citation type="submission" date="2018-11" db="EMBL/GenBank/DDBJ databases">
        <authorList>
            <person name="Alioto T."/>
            <person name="Alioto T."/>
        </authorList>
    </citation>
    <scope>NUCLEOTIDE SEQUENCE</scope>
</reference>
<evidence type="ECO:0000313" key="2">
    <source>
        <dbReference type="Proteomes" id="UP000596742"/>
    </source>
</evidence>
<dbReference type="Proteomes" id="UP000596742">
    <property type="component" value="Unassembled WGS sequence"/>
</dbReference>
<keyword evidence="2" id="KW-1185">Reference proteome</keyword>
<dbReference type="EMBL" id="UYJE01004736">
    <property type="protein sequence ID" value="VDI30993.1"/>
    <property type="molecule type" value="Genomic_DNA"/>
</dbReference>
<gene>
    <name evidence="1" type="ORF">MGAL_10B079452</name>
</gene>
<organism evidence="1 2">
    <name type="scientific">Mytilus galloprovincialis</name>
    <name type="common">Mediterranean mussel</name>
    <dbReference type="NCBI Taxonomy" id="29158"/>
    <lineage>
        <taxon>Eukaryota</taxon>
        <taxon>Metazoa</taxon>
        <taxon>Spiralia</taxon>
        <taxon>Lophotrochozoa</taxon>
        <taxon>Mollusca</taxon>
        <taxon>Bivalvia</taxon>
        <taxon>Autobranchia</taxon>
        <taxon>Pteriomorphia</taxon>
        <taxon>Mytilida</taxon>
        <taxon>Mytiloidea</taxon>
        <taxon>Mytilidae</taxon>
        <taxon>Mytilinae</taxon>
        <taxon>Mytilus</taxon>
    </lineage>
</organism>
<evidence type="ECO:0000313" key="1">
    <source>
        <dbReference type="EMBL" id="VDI30993.1"/>
    </source>
</evidence>